<feature type="disulfide bond" evidence="10">
    <location>
        <begin position="619"/>
        <end position="683"/>
    </location>
</feature>
<keyword evidence="8" id="KW-0325">Glycoprotein</keyword>
<dbReference type="InterPro" id="IPR034726">
    <property type="entry name" value="SCARA5"/>
</dbReference>
<organism evidence="14 15">
    <name type="scientific">Scophthalmus maximus</name>
    <name type="common">Turbot</name>
    <name type="synonym">Psetta maxima</name>
    <dbReference type="NCBI Taxonomy" id="52904"/>
    <lineage>
        <taxon>Eukaryota</taxon>
        <taxon>Metazoa</taxon>
        <taxon>Chordata</taxon>
        <taxon>Craniata</taxon>
        <taxon>Vertebrata</taxon>
        <taxon>Euteleostomi</taxon>
        <taxon>Actinopterygii</taxon>
        <taxon>Neopterygii</taxon>
        <taxon>Teleostei</taxon>
        <taxon>Neoteleostei</taxon>
        <taxon>Acanthomorphata</taxon>
        <taxon>Carangaria</taxon>
        <taxon>Pleuronectiformes</taxon>
        <taxon>Pleuronectoidei</taxon>
        <taxon>Scophthalmidae</taxon>
        <taxon>Scophthalmus</taxon>
    </lineage>
</organism>
<evidence type="ECO:0000256" key="4">
    <source>
        <dbReference type="ARBA" id="ARBA00022989"/>
    </source>
</evidence>
<dbReference type="GO" id="GO:0034755">
    <property type="term" value="P:iron ion transmembrane transport"/>
    <property type="evidence" value="ECO:0007669"/>
    <property type="project" value="UniProtKB-UniRule"/>
</dbReference>
<dbReference type="FunFam" id="3.10.250.10:FF:000011">
    <property type="entry name" value="Scavenger receptor class A member 5"/>
    <property type="match status" value="1"/>
</dbReference>
<dbReference type="GO" id="GO:0006879">
    <property type="term" value="P:intracellular iron ion homeostasis"/>
    <property type="evidence" value="ECO:0007669"/>
    <property type="project" value="UniProtKB-UniRule"/>
</dbReference>
<comment type="function">
    <text evidence="9">Ferritin receptor that mediates non-transferrin-dependent delivery of iron. Mediates cellular uptake of ferritin-bound iron by stimulating ferritin endocytosis from the cell surface with consequent iron delivery within the cell. Delivery of iron to cells by ferritin is required for the development of specific cell types, suggesting the existence of cell type-specific mechanisms of iron traffic in organogenesis, which alternatively utilize transferrin or non-transferrin iron delivery pathways.</text>
</comment>
<dbReference type="InterPro" id="IPR008160">
    <property type="entry name" value="Collagen"/>
</dbReference>
<dbReference type="InterPro" id="IPR001190">
    <property type="entry name" value="SRCR"/>
</dbReference>
<feature type="disulfide bond" evidence="10">
    <location>
        <begin position="663"/>
        <end position="673"/>
    </location>
</feature>
<evidence type="ECO:0000313" key="14">
    <source>
        <dbReference type="EMBL" id="KAF0023818.1"/>
    </source>
</evidence>
<feature type="transmembrane region" description="Helical" evidence="12">
    <location>
        <begin position="61"/>
        <end position="83"/>
    </location>
</feature>
<keyword evidence="2 9" id="KW-0812">Transmembrane</keyword>
<comment type="subcellular location">
    <subcellularLocation>
        <location evidence="9">Cell membrane</location>
        <topology evidence="9">Single-pass type II membrane protein</topology>
    </subcellularLocation>
    <subcellularLocation>
        <location evidence="1">Membrane</location>
        <topology evidence="1">Single-pass type II membrane protein</topology>
    </subcellularLocation>
</comment>
<dbReference type="Pfam" id="PF01391">
    <property type="entry name" value="Collagen"/>
    <property type="match status" value="1"/>
</dbReference>
<dbReference type="GO" id="GO:0004252">
    <property type="term" value="F:serine-type endopeptidase activity"/>
    <property type="evidence" value="ECO:0007669"/>
    <property type="project" value="TreeGrafter"/>
</dbReference>
<dbReference type="GO" id="GO:0005886">
    <property type="term" value="C:plasma membrane"/>
    <property type="evidence" value="ECO:0007669"/>
    <property type="project" value="UniProtKB-SubCell"/>
</dbReference>
<evidence type="ECO:0000256" key="3">
    <source>
        <dbReference type="ARBA" id="ARBA00022968"/>
    </source>
</evidence>
<feature type="compositionally biased region" description="Basic and acidic residues" evidence="11">
    <location>
        <begin position="566"/>
        <end position="589"/>
    </location>
</feature>
<evidence type="ECO:0000256" key="8">
    <source>
        <dbReference type="ARBA" id="ARBA00023180"/>
    </source>
</evidence>
<dbReference type="PROSITE" id="PS50287">
    <property type="entry name" value="SRCR_2"/>
    <property type="match status" value="1"/>
</dbReference>
<proteinExistence type="inferred from homology"/>
<dbReference type="PRINTS" id="PR00258">
    <property type="entry name" value="SPERACTRCPTR"/>
</dbReference>
<dbReference type="Proteomes" id="UP000438429">
    <property type="component" value="Unassembled WGS sequence"/>
</dbReference>
<keyword evidence="6 10" id="KW-1015">Disulfide bond</keyword>
<keyword evidence="3 9" id="KW-0735">Signal-anchor</keyword>
<dbReference type="AlphaFoldDB" id="A0A6A4RUW6"/>
<evidence type="ECO:0000256" key="9">
    <source>
        <dbReference type="HAMAP-Rule" id="MF_03070"/>
    </source>
</evidence>
<dbReference type="Pfam" id="PF00530">
    <property type="entry name" value="SRCR"/>
    <property type="match status" value="1"/>
</dbReference>
<evidence type="ECO:0000256" key="1">
    <source>
        <dbReference type="ARBA" id="ARBA00004606"/>
    </source>
</evidence>
<keyword evidence="9" id="KW-0813">Transport</keyword>
<feature type="disulfide bond" evidence="10">
    <location>
        <begin position="632"/>
        <end position="693"/>
    </location>
</feature>
<dbReference type="Gene3D" id="3.10.250.10">
    <property type="entry name" value="SRCR-like domain"/>
    <property type="match status" value="1"/>
</dbReference>
<dbReference type="SMART" id="SM00202">
    <property type="entry name" value="SR"/>
    <property type="match status" value="1"/>
</dbReference>
<evidence type="ECO:0000256" key="7">
    <source>
        <dbReference type="ARBA" id="ARBA00023170"/>
    </source>
</evidence>
<dbReference type="PROSITE" id="PS00420">
    <property type="entry name" value="SRCR_1"/>
    <property type="match status" value="1"/>
</dbReference>
<evidence type="ECO:0000259" key="13">
    <source>
        <dbReference type="PROSITE" id="PS50287"/>
    </source>
</evidence>
<dbReference type="SUPFAM" id="SSF56487">
    <property type="entry name" value="SRCR-like"/>
    <property type="match status" value="1"/>
</dbReference>
<reference evidence="14 15" key="1">
    <citation type="submission" date="2019-06" db="EMBL/GenBank/DDBJ databases">
        <title>Draft genomes of female and male turbot (Scophthalmus maximus).</title>
        <authorList>
            <person name="Xu H."/>
            <person name="Xu X.-W."/>
            <person name="Shao C."/>
            <person name="Chen S."/>
        </authorList>
    </citation>
    <scope>NUCLEOTIDE SEQUENCE [LARGE SCALE GENOMIC DNA]</scope>
    <source>
        <strain evidence="14">Ysfricsl-2016a</strain>
        <tissue evidence="14">Blood</tissue>
    </source>
</reference>
<evidence type="ECO:0000256" key="2">
    <source>
        <dbReference type="ARBA" id="ARBA00022692"/>
    </source>
</evidence>
<keyword evidence="4 9" id="KW-1133">Transmembrane helix</keyword>
<keyword evidence="9" id="KW-1003">Cell membrane</keyword>
<sequence length="695" mass="76391">MENKAMYLSTYEERESGSMYEEAYDGHNLSKLNLCDEGSGKRRRKPDQCCAHLNSLSAIKYAIVSLYILVLLTIFGLCLTVGFTKKLFVNVNVPRPFTLKVNFLLGGIYQTVKFFLASGLRGQNRSGGQSSASGVAAARLHNHRADKTLTDGHFIRLTTAGVPSKSRSASFSFCPVETGQTASVLLQVAVLLILLRGRIPFVSGWSITDPALNRTGVSELHYICLQNSGIVTLSPGQSTLRLSFINIRHRRKKVKATKETELLVPMSIGSVGKKLREKISRYQVSSQRQEVLMENVTRMSERSRLLQQNLGEASTQADLLENIWKLENLFQNHSDWLQRLENLIKGVEVELRSVQAYSLQAEGYLVQLDDRLSSLSSSAGRNLTGLIAEVARASTWLRDQDHLLRETTGKVSGLREKLDEVNWTVGAVNHTFSNDISVHNLKIQDLQIQISNITEDTSSLWVTHVHTEAQLRNEMEILNTITEDLRLKDWEHSLTLKNLTIIEGPPGPKGDKGDTGQLGPPGAPGLTGLRGFTGEKGFQGPRGMKGSVGVEGNLGEKGDIGPAGPRGDRGEKGPKGEKGERGDRGEKTVDETLVRLVNGSGAHEGRVEVFHERRWGTVCDDVWDKKDGDVVCRMLGYRGAAQVHKTGRFGQGSGLIWMDDVACAGTEDTIHQCDFSGWGKTNCGHVEDAGVTCAV</sequence>
<dbReference type="HAMAP" id="MF_03070">
    <property type="entry name" value="SCARA5"/>
    <property type="match status" value="1"/>
</dbReference>
<feature type="topological domain" description="Cytoplasmic" evidence="9">
    <location>
        <begin position="1"/>
        <end position="61"/>
    </location>
</feature>
<keyword evidence="5 9" id="KW-0472">Membrane</keyword>
<evidence type="ECO:0000256" key="11">
    <source>
        <dbReference type="SAM" id="MobiDB-lite"/>
    </source>
</evidence>
<feature type="region of interest" description="Disordered" evidence="11">
    <location>
        <begin position="501"/>
        <end position="589"/>
    </location>
</feature>
<feature type="topological domain" description="Extracellular" evidence="9">
    <location>
        <begin position="280"/>
        <end position="695"/>
    </location>
</feature>
<evidence type="ECO:0000256" key="10">
    <source>
        <dbReference type="PROSITE-ProRule" id="PRU00196"/>
    </source>
</evidence>
<evidence type="ECO:0000256" key="5">
    <source>
        <dbReference type="ARBA" id="ARBA00023136"/>
    </source>
</evidence>
<gene>
    <name evidence="9" type="primary">SCARA5</name>
    <name evidence="14" type="ORF">F2P81_024448</name>
</gene>
<feature type="compositionally biased region" description="Low complexity" evidence="11">
    <location>
        <begin position="517"/>
        <end position="530"/>
    </location>
</feature>
<dbReference type="PANTHER" id="PTHR48071:SF24">
    <property type="entry name" value="DELETED IN MALIGNANT BRAIN TUMORS 1 PROTEIN-LIKE"/>
    <property type="match status" value="1"/>
</dbReference>
<comment type="subunit">
    <text evidence="9">Homotrimer.</text>
</comment>
<dbReference type="GO" id="GO:0006897">
    <property type="term" value="P:endocytosis"/>
    <property type="evidence" value="ECO:0007669"/>
    <property type="project" value="UniProtKB-UniRule"/>
</dbReference>
<feature type="domain" description="SRCR" evidence="13">
    <location>
        <begin position="594"/>
        <end position="694"/>
    </location>
</feature>
<evidence type="ECO:0000256" key="6">
    <source>
        <dbReference type="ARBA" id="ARBA00023157"/>
    </source>
</evidence>
<evidence type="ECO:0000256" key="12">
    <source>
        <dbReference type="SAM" id="Phobius"/>
    </source>
</evidence>
<keyword evidence="9" id="KW-0406">Ion transport</keyword>
<dbReference type="PANTHER" id="PTHR48071">
    <property type="entry name" value="SRCR DOMAIN-CONTAINING PROTEIN"/>
    <property type="match status" value="1"/>
</dbReference>
<keyword evidence="9" id="KW-0408">Iron</keyword>
<protein>
    <recommendedName>
        <fullName evidence="9">Scavenger receptor class A member 5</fullName>
    </recommendedName>
</protein>
<evidence type="ECO:0000313" key="15">
    <source>
        <dbReference type="Proteomes" id="UP000438429"/>
    </source>
</evidence>
<name>A0A6A4RUW6_SCOMX</name>
<keyword evidence="9" id="KW-0410">Iron transport</keyword>
<dbReference type="EMBL" id="VEVO01000022">
    <property type="protein sequence ID" value="KAF0023818.1"/>
    <property type="molecule type" value="Genomic_DNA"/>
</dbReference>
<dbReference type="GO" id="GO:0070287">
    <property type="term" value="F:ferritin receptor activity"/>
    <property type="evidence" value="ECO:0007669"/>
    <property type="project" value="UniProtKB-UniRule"/>
</dbReference>
<accession>A0A6A4RUW6</accession>
<keyword evidence="7 9" id="KW-0675">Receptor</keyword>
<dbReference type="InterPro" id="IPR036772">
    <property type="entry name" value="SRCR-like_dom_sf"/>
</dbReference>
<comment type="caution">
    <text evidence="14">The sequence shown here is derived from an EMBL/GenBank/DDBJ whole genome shotgun (WGS) entry which is preliminary data.</text>
</comment>
<dbReference type="GO" id="GO:0031638">
    <property type="term" value="P:zymogen activation"/>
    <property type="evidence" value="ECO:0007669"/>
    <property type="project" value="TreeGrafter"/>
</dbReference>
<comment type="similarity">
    <text evidence="9">Belongs to the SCARA5 family.</text>
</comment>